<dbReference type="Proteomes" id="UP000799444">
    <property type="component" value="Unassembled WGS sequence"/>
</dbReference>
<feature type="chain" id="PRO_5040379926" description="Secreted protein" evidence="1">
    <location>
        <begin position="26"/>
        <end position="79"/>
    </location>
</feature>
<protein>
    <recommendedName>
        <fullName evidence="4">Secreted protein</fullName>
    </recommendedName>
</protein>
<evidence type="ECO:0000256" key="1">
    <source>
        <dbReference type="SAM" id="SignalP"/>
    </source>
</evidence>
<sequence length="79" mass="7864">MWSSHSKGRSLLYAFLGAGWGAVHSVKPSPKHSNSTAAKAGAPCTSWGSSACCLIRDCESVGGGGGGGGGCCKACFQID</sequence>
<proteinExistence type="predicted"/>
<dbReference type="EMBL" id="ML996124">
    <property type="protein sequence ID" value="KAF2736548.1"/>
    <property type="molecule type" value="Genomic_DNA"/>
</dbReference>
<organism evidence="2 3">
    <name type="scientific">Polyplosphaeria fusca</name>
    <dbReference type="NCBI Taxonomy" id="682080"/>
    <lineage>
        <taxon>Eukaryota</taxon>
        <taxon>Fungi</taxon>
        <taxon>Dikarya</taxon>
        <taxon>Ascomycota</taxon>
        <taxon>Pezizomycotina</taxon>
        <taxon>Dothideomycetes</taxon>
        <taxon>Pleosporomycetidae</taxon>
        <taxon>Pleosporales</taxon>
        <taxon>Tetraplosphaeriaceae</taxon>
        <taxon>Polyplosphaeria</taxon>
    </lineage>
</organism>
<evidence type="ECO:0008006" key="4">
    <source>
        <dbReference type="Google" id="ProtNLM"/>
    </source>
</evidence>
<evidence type="ECO:0000313" key="2">
    <source>
        <dbReference type="EMBL" id="KAF2736548.1"/>
    </source>
</evidence>
<reference evidence="2" key="1">
    <citation type="journal article" date="2020" name="Stud. Mycol.">
        <title>101 Dothideomycetes genomes: a test case for predicting lifestyles and emergence of pathogens.</title>
        <authorList>
            <person name="Haridas S."/>
            <person name="Albert R."/>
            <person name="Binder M."/>
            <person name="Bloem J."/>
            <person name="Labutti K."/>
            <person name="Salamov A."/>
            <person name="Andreopoulos B."/>
            <person name="Baker S."/>
            <person name="Barry K."/>
            <person name="Bills G."/>
            <person name="Bluhm B."/>
            <person name="Cannon C."/>
            <person name="Castanera R."/>
            <person name="Culley D."/>
            <person name="Daum C."/>
            <person name="Ezra D."/>
            <person name="Gonzalez J."/>
            <person name="Henrissat B."/>
            <person name="Kuo A."/>
            <person name="Liang C."/>
            <person name="Lipzen A."/>
            <person name="Lutzoni F."/>
            <person name="Magnuson J."/>
            <person name="Mondo S."/>
            <person name="Nolan M."/>
            <person name="Ohm R."/>
            <person name="Pangilinan J."/>
            <person name="Park H.-J."/>
            <person name="Ramirez L."/>
            <person name="Alfaro M."/>
            <person name="Sun H."/>
            <person name="Tritt A."/>
            <person name="Yoshinaga Y."/>
            <person name="Zwiers L.-H."/>
            <person name="Turgeon B."/>
            <person name="Goodwin S."/>
            <person name="Spatafora J."/>
            <person name="Crous P."/>
            <person name="Grigoriev I."/>
        </authorList>
    </citation>
    <scope>NUCLEOTIDE SEQUENCE</scope>
    <source>
        <strain evidence="2">CBS 125425</strain>
    </source>
</reference>
<feature type="signal peptide" evidence="1">
    <location>
        <begin position="1"/>
        <end position="25"/>
    </location>
</feature>
<evidence type="ECO:0000313" key="3">
    <source>
        <dbReference type="Proteomes" id="UP000799444"/>
    </source>
</evidence>
<gene>
    <name evidence="2" type="ORF">EJ04DRAFT_157562</name>
</gene>
<keyword evidence="3" id="KW-1185">Reference proteome</keyword>
<comment type="caution">
    <text evidence="2">The sequence shown here is derived from an EMBL/GenBank/DDBJ whole genome shotgun (WGS) entry which is preliminary data.</text>
</comment>
<keyword evidence="1" id="KW-0732">Signal</keyword>
<name>A0A9P4QZ56_9PLEO</name>
<accession>A0A9P4QZ56</accession>
<dbReference type="AlphaFoldDB" id="A0A9P4QZ56"/>